<proteinExistence type="predicted"/>
<dbReference type="PANTHER" id="PTHR46401:SF2">
    <property type="entry name" value="GLYCOSYLTRANSFERASE WBBK-RELATED"/>
    <property type="match status" value="1"/>
</dbReference>
<feature type="domain" description="Glycosyl transferase family 1" evidence="2">
    <location>
        <begin position="181"/>
        <end position="338"/>
    </location>
</feature>
<protein>
    <submittedName>
        <fullName evidence="4">Glycosyl transferase family 1</fullName>
    </submittedName>
    <submittedName>
        <fullName evidence="3">Glycosyltransferase, family 1</fullName>
    </submittedName>
</protein>
<evidence type="ECO:0000313" key="3">
    <source>
        <dbReference type="EMBL" id="AXX93328.1"/>
    </source>
</evidence>
<sequence length="370" mass="43391">MKNFLYITDQDEYTDHSFIGAFFEKYLGKYLNVNILYFSQFKTDFERKDNQRFILPFKLRKNLIEELEKNQVDVNAYDFIVVRNDIELLKYILKTKIRYNYKVGFRLSFPKRIAKLQENEANNSSTFFDIIGDKIQSYKETTLINECDIFLPSSNKMKDEFFPSINIKTYPIPTGIDPEVLHKNIQHVEDFKRFIYAGTLDNLRKFETILEAFSEINNNLFRIMISTKDPEYAKKMLDKYPNLKNCIEIYNAKNKNELLELIAKADIGLSILPNIAIFNTSTSIKIIDYYSSAVPCIMTNNAKNNTLFKDNEEAWFCDFDKDSIKSKIEELLTLSKDEIANVGVNGQKKLLEIRNYEKIAQDFATELNLL</sequence>
<dbReference type="InterPro" id="IPR001296">
    <property type="entry name" value="Glyco_trans_1"/>
</dbReference>
<evidence type="ECO:0000313" key="4">
    <source>
        <dbReference type="EMBL" id="PHO17982.1"/>
    </source>
</evidence>
<dbReference type="KEGG" id="amol:AMOL_2386"/>
<dbReference type="SUPFAM" id="SSF53756">
    <property type="entry name" value="UDP-Glycosyltransferase/glycogen phosphorylase"/>
    <property type="match status" value="1"/>
</dbReference>
<accession>A0A2G1DHK1</accession>
<dbReference type="Proteomes" id="UP000221222">
    <property type="component" value="Unassembled WGS sequence"/>
</dbReference>
<dbReference type="EMBL" id="CP032098">
    <property type="protein sequence ID" value="AXX93328.1"/>
    <property type="molecule type" value="Genomic_DNA"/>
</dbReference>
<evidence type="ECO:0000259" key="2">
    <source>
        <dbReference type="Pfam" id="PF00534"/>
    </source>
</evidence>
<keyword evidence="1 4" id="KW-0808">Transferase</keyword>
<dbReference type="EMBL" id="NXFY01000010">
    <property type="protein sequence ID" value="PHO17982.1"/>
    <property type="molecule type" value="Genomic_DNA"/>
</dbReference>
<dbReference type="Gene3D" id="3.40.50.2000">
    <property type="entry name" value="Glycogen Phosphorylase B"/>
    <property type="match status" value="1"/>
</dbReference>
<dbReference type="GO" id="GO:0016757">
    <property type="term" value="F:glycosyltransferase activity"/>
    <property type="evidence" value="ECO:0007669"/>
    <property type="project" value="InterPro"/>
</dbReference>
<gene>
    <name evidence="3" type="ORF">AMOL_2386</name>
    <name evidence="4" type="ORF">CPU12_07755</name>
</gene>
<dbReference type="Pfam" id="PF00534">
    <property type="entry name" value="Glycos_transf_1"/>
    <property type="match status" value="1"/>
</dbReference>
<reference evidence="4 5" key="1">
    <citation type="submission" date="2017-09" db="EMBL/GenBank/DDBJ databases">
        <title>Arcobacter canalis sp. nov., a new species isolated from a water canal contaminated with urban sewage.</title>
        <authorList>
            <person name="Perez-Cataluna A."/>
            <person name="Salas-Masso N."/>
            <person name="Figueras M.J."/>
        </authorList>
    </citation>
    <scope>NUCLEOTIDE SEQUENCE [LARGE SCALE GENOMIC DNA]</scope>
    <source>
        <strain evidence="4 5">F98-3</strain>
    </source>
</reference>
<dbReference type="AlphaFoldDB" id="A0A2G1DHK1"/>
<dbReference type="GO" id="GO:0009103">
    <property type="term" value="P:lipopolysaccharide biosynthetic process"/>
    <property type="evidence" value="ECO:0007669"/>
    <property type="project" value="TreeGrafter"/>
</dbReference>
<keyword evidence="5" id="KW-1185">Reference proteome</keyword>
<organism evidence="4 5">
    <name type="scientific">Malaciobacter molluscorum LMG 25693</name>
    <dbReference type="NCBI Taxonomy" id="870501"/>
    <lineage>
        <taxon>Bacteria</taxon>
        <taxon>Pseudomonadati</taxon>
        <taxon>Campylobacterota</taxon>
        <taxon>Epsilonproteobacteria</taxon>
        <taxon>Campylobacterales</taxon>
        <taxon>Arcobacteraceae</taxon>
        <taxon>Malaciobacter</taxon>
    </lineage>
</organism>
<dbReference type="Proteomes" id="UP000262712">
    <property type="component" value="Chromosome"/>
</dbReference>
<dbReference type="PANTHER" id="PTHR46401">
    <property type="entry name" value="GLYCOSYLTRANSFERASE WBBK-RELATED"/>
    <property type="match status" value="1"/>
</dbReference>
<evidence type="ECO:0000313" key="6">
    <source>
        <dbReference type="Proteomes" id="UP000262712"/>
    </source>
</evidence>
<dbReference type="RefSeq" id="WP_099342531.1">
    <property type="nucleotide sequence ID" value="NZ_CP032098.1"/>
</dbReference>
<name>A0A2G1DHK1_9BACT</name>
<evidence type="ECO:0000313" key="5">
    <source>
        <dbReference type="Proteomes" id="UP000221222"/>
    </source>
</evidence>
<evidence type="ECO:0000256" key="1">
    <source>
        <dbReference type="ARBA" id="ARBA00022679"/>
    </source>
</evidence>
<reference evidence="3 6" key="2">
    <citation type="submission" date="2018-08" db="EMBL/GenBank/DDBJ databases">
        <title>Complete genome of the Arcobacter molluscorum type strain LMG 25693.</title>
        <authorList>
            <person name="Miller W.G."/>
            <person name="Yee E."/>
            <person name="Bono J.L."/>
        </authorList>
    </citation>
    <scope>NUCLEOTIDE SEQUENCE [LARGE SCALE GENOMIC DNA]</scope>
    <source>
        <strain evidence="3 6">CECT 7696</strain>
    </source>
</reference>